<keyword evidence="3" id="KW-1185">Reference proteome</keyword>
<gene>
    <name evidence="2" type="ORF">AB1Y20_008273</name>
</gene>
<feature type="compositionally biased region" description="Pro residues" evidence="1">
    <location>
        <begin position="649"/>
        <end position="662"/>
    </location>
</feature>
<organism evidence="2 3">
    <name type="scientific">Prymnesium parvum</name>
    <name type="common">Toxic golden alga</name>
    <dbReference type="NCBI Taxonomy" id="97485"/>
    <lineage>
        <taxon>Eukaryota</taxon>
        <taxon>Haptista</taxon>
        <taxon>Haptophyta</taxon>
        <taxon>Prymnesiophyceae</taxon>
        <taxon>Prymnesiales</taxon>
        <taxon>Prymnesiaceae</taxon>
        <taxon>Prymnesium</taxon>
    </lineage>
</organism>
<dbReference type="AlphaFoldDB" id="A0AB34IUZ9"/>
<feature type="region of interest" description="Disordered" evidence="1">
    <location>
        <begin position="647"/>
        <end position="667"/>
    </location>
</feature>
<accession>A0AB34IUZ9</accession>
<proteinExistence type="predicted"/>
<evidence type="ECO:0000256" key="1">
    <source>
        <dbReference type="SAM" id="MobiDB-lite"/>
    </source>
</evidence>
<dbReference type="PANTHER" id="PTHR37743:SF1">
    <property type="entry name" value="ARM REPEAT SUPERFAMILY PROTEIN"/>
    <property type="match status" value="1"/>
</dbReference>
<dbReference type="Proteomes" id="UP001515480">
    <property type="component" value="Unassembled WGS sequence"/>
</dbReference>
<name>A0AB34IUZ9_PRYPA</name>
<reference evidence="2 3" key="1">
    <citation type="journal article" date="2024" name="Science">
        <title>Giant polyketide synthase enzymes in the biosynthesis of giant marine polyether toxins.</title>
        <authorList>
            <person name="Fallon T.R."/>
            <person name="Shende V.V."/>
            <person name="Wierzbicki I.H."/>
            <person name="Pendleton A.L."/>
            <person name="Watervoot N.F."/>
            <person name="Auber R.P."/>
            <person name="Gonzalez D.J."/>
            <person name="Wisecaver J.H."/>
            <person name="Moore B.S."/>
        </authorList>
    </citation>
    <scope>NUCLEOTIDE SEQUENCE [LARGE SCALE GENOMIC DNA]</scope>
    <source>
        <strain evidence="2 3">12B1</strain>
    </source>
</reference>
<dbReference type="EMBL" id="JBGBPQ010000018">
    <property type="protein sequence ID" value="KAL1507434.1"/>
    <property type="molecule type" value="Genomic_DNA"/>
</dbReference>
<sequence>MAVRLREESPADLSPAQPSPLGAVLRELLDASEIDFAAATSALPAASPQQQPPLCRALASLSDFVCAEARACSQLLPPLLDHCARKRPGGRSHTRVGALLHWLLCQPALRRATAAALEALLLSPSPHNRTKLAAAGVLDALFARRAPRLRSCGAQWAQQSVECVVRGLAECALREAGEEGGRGAAAAARPTVLALAAAGGAVRAFGELCECAAEEWRRPIPASSSSSSSPPLLSPSSSSSSSPPLLSPSSSSSPPSAAAAAAVAGCADALRRLLACVRGWRAEQPLFVTACGELEARLCEGEMGLAAALLWARCAPLLLPQPAEARAADVEAALRCWLAVLRLPEDDAATAATPSTATTPTAAAAAAAATTPAAAAAGLHPGRGAVAGANARGERMVRERLGFTEESWRLAGGEEGEWRARMAHCALCCIALQLAALPPDARRRAIQAVREDLYVVAAEGCATSAGAALPLALLQAVLPSLLATGAQAASLLQPLLDMLQATDEASTAAIALTSQLLLAYPALLLPDVCAKLDSPLAVQRANALSILSALSERCELTPSAGPAVAQQMACALLPRLADEHLLLRLDAARLFAQVDAPFIVPKLVPLLAAEPALRSAAESAALSSLAGPPRATPRDAGAAAALLFDARLLPPPPPPTHPPTHPTHPSRLLTPRATAGQIGPCAGAAALHNEPADDKAVGKLEERVLRLVRKWAERVEADRWPRLLHVACTKFFAAAHDASSLRVLKQLLSVEQCLPHLHHLVDAALQRLRVVPELKEEAEESATFDRLRPLLLLNLLPEKAWLLAMEAAAHAGSCDAVAAGCSPQLAGKEEECRELLLARLEDPRELQPVRKMAASLLARLPVHRLLPQMAGLVKQLAAKQEEIAADDSSHTRTSLALYYVCCAVSLHPDAAREVSSAQYTDAVFPVFSVVGAHEKFRRLQLGCMDCFARALCVEILREESTSVDTAGTAAADSTIPRKPFIEEIPPPHAVCLERDDASPEAQPEKLLPRLLMLLRAGPSTPCGLNILIMASQQLAHQGGARAAATLASLVVPELATLEGAETLQALFSLAFHSQSLMAPACAYILMQRALTDARSSAEKVRVAALKLLGASLTCATTIDAWGPNPDEMVRQVMSQLAGIETIDASPAVRQLAAQLMQTAFTPPTLN</sequence>
<feature type="compositionally biased region" description="Low complexity" evidence="1">
    <location>
        <begin position="221"/>
        <end position="253"/>
    </location>
</feature>
<feature type="region of interest" description="Disordered" evidence="1">
    <location>
        <begin position="220"/>
        <end position="253"/>
    </location>
</feature>
<evidence type="ECO:0000313" key="3">
    <source>
        <dbReference type="Proteomes" id="UP001515480"/>
    </source>
</evidence>
<evidence type="ECO:0000313" key="2">
    <source>
        <dbReference type="EMBL" id="KAL1507434.1"/>
    </source>
</evidence>
<dbReference type="InterPro" id="IPR016024">
    <property type="entry name" value="ARM-type_fold"/>
</dbReference>
<dbReference type="SUPFAM" id="SSF48371">
    <property type="entry name" value="ARM repeat"/>
    <property type="match status" value="1"/>
</dbReference>
<comment type="caution">
    <text evidence="2">The sequence shown here is derived from an EMBL/GenBank/DDBJ whole genome shotgun (WGS) entry which is preliminary data.</text>
</comment>
<protein>
    <recommendedName>
        <fullName evidence="4">HEAT repeat-containing protein 1</fullName>
    </recommendedName>
</protein>
<dbReference type="PANTHER" id="PTHR37743">
    <property type="entry name" value="ARM REPEAT SUPERFAMILY PROTEIN"/>
    <property type="match status" value="1"/>
</dbReference>
<evidence type="ECO:0008006" key="4">
    <source>
        <dbReference type="Google" id="ProtNLM"/>
    </source>
</evidence>